<dbReference type="InterPro" id="IPR003386">
    <property type="entry name" value="LACT/PDAT_acylTrfase"/>
</dbReference>
<sequence length="460" mass="49439">MSRSLPLVVVIPGIGGSKLADASGTIVYRDGLGPLLSVVRDPSVLDPNNELRPVGLIGHCSVICWQLMTGYDGLLNGISKGLGLPPDRVVTAGEELVDPDATVVAFPYDFRRSVEHIANDLDRVVRARAQGRRVVLVAHSMGGLVAAWWWAFLSEGIDVAEIITLGTPYRGAAKALNVLVNGMRIGPYVPQAVTDTVRTWDSVFDLLPHYQVVNGNDKYRYPYELPSGITSAITGFSGKARAAYAKNRCLHDALANKVLESGRNPFTVYYSQGHTTLGCASIDAHSDQLVVAKGNPRAIPASWDGGDGTVPAFSAIPDIVESDFSRWRRLAGKHQGLVEEKPVFEHVSEYARDRLPAAARGARGHDVDAYLQLDLEDVVLAGTEAEVRLRVVDKAGSVLDVGNVGGNVGGKRFLANRRDDGWWSAQLPALEEGVHSLMLSATGVPNVDRLVLKTRVGAAS</sequence>
<comment type="caution">
    <text evidence="1">The sequence shown here is derived from an EMBL/GenBank/DDBJ whole genome shotgun (WGS) entry which is preliminary data.</text>
</comment>
<dbReference type="Gene3D" id="3.40.50.1820">
    <property type="entry name" value="alpha/beta hydrolase"/>
    <property type="match status" value="1"/>
</dbReference>
<name>A0A929RNV5_9ACTO</name>
<dbReference type="GO" id="GO:0006629">
    <property type="term" value="P:lipid metabolic process"/>
    <property type="evidence" value="ECO:0007669"/>
    <property type="project" value="InterPro"/>
</dbReference>
<keyword evidence="1" id="KW-0012">Acyltransferase</keyword>
<dbReference type="PANTHER" id="PTHR11440">
    <property type="entry name" value="LECITHIN-CHOLESTEROL ACYLTRANSFERASE-RELATED"/>
    <property type="match status" value="1"/>
</dbReference>
<evidence type="ECO:0000313" key="2">
    <source>
        <dbReference type="Proteomes" id="UP000759246"/>
    </source>
</evidence>
<dbReference type="AlphaFoldDB" id="A0A929RNV5"/>
<accession>A0A929RNV5</accession>
<reference evidence="1" key="1">
    <citation type="submission" date="2020-04" db="EMBL/GenBank/DDBJ databases">
        <title>Deep metagenomics examines the oral microbiome during advanced dental caries in children, revealing novel taxa and co-occurrences with host molecules.</title>
        <authorList>
            <person name="Baker J.L."/>
            <person name="Morton J.T."/>
            <person name="Dinis M."/>
            <person name="Alvarez R."/>
            <person name="Tran N.C."/>
            <person name="Knight R."/>
            <person name="Edlund A."/>
        </authorList>
    </citation>
    <scope>NUCLEOTIDE SEQUENCE</scope>
    <source>
        <strain evidence="1">JCVI_30_bin.13</strain>
    </source>
</reference>
<organism evidence="1 2">
    <name type="scientific">Actinomyces bouchesdurhonensis</name>
    <dbReference type="NCBI Taxonomy" id="1852361"/>
    <lineage>
        <taxon>Bacteria</taxon>
        <taxon>Bacillati</taxon>
        <taxon>Actinomycetota</taxon>
        <taxon>Actinomycetes</taxon>
        <taxon>Actinomycetales</taxon>
        <taxon>Actinomycetaceae</taxon>
        <taxon>Actinomyces</taxon>
    </lineage>
</organism>
<gene>
    <name evidence="1" type="ORF">HXK09_04395</name>
</gene>
<proteinExistence type="predicted"/>
<dbReference type="GO" id="GO:0008374">
    <property type="term" value="F:O-acyltransferase activity"/>
    <property type="evidence" value="ECO:0007669"/>
    <property type="project" value="InterPro"/>
</dbReference>
<protein>
    <submittedName>
        <fullName evidence="1">Lecithin--cholesterol acyltransferase</fullName>
    </submittedName>
</protein>
<dbReference type="Proteomes" id="UP000759246">
    <property type="component" value="Unassembled WGS sequence"/>
</dbReference>
<dbReference type="SUPFAM" id="SSF53474">
    <property type="entry name" value="alpha/beta-Hydrolases"/>
    <property type="match status" value="1"/>
</dbReference>
<evidence type="ECO:0000313" key="1">
    <source>
        <dbReference type="EMBL" id="MBF0966392.1"/>
    </source>
</evidence>
<dbReference type="InterPro" id="IPR029058">
    <property type="entry name" value="AB_hydrolase_fold"/>
</dbReference>
<dbReference type="EMBL" id="JABZGF010000102">
    <property type="protein sequence ID" value="MBF0966392.1"/>
    <property type="molecule type" value="Genomic_DNA"/>
</dbReference>
<dbReference type="Pfam" id="PF02450">
    <property type="entry name" value="LCAT"/>
    <property type="match status" value="1"/>
</dbReference>
<keyword evidence="1" id="KW-0808">Transferase</keyword>